<dbReference type="GO" id="GO:0006355">
    <property type="term" value="P:regulation of DNA-templated transcription"/>
    <property type="evidence" value="ECO:0007669"/>
    <property type="project" value="InterPro"/>
</dbReference>
<comment type="caution">
    <text evidence="2">The sequence shown here is derived from an EMBL/GenBank/DDBJ whole genome shotgun (WGS) entry which is preliminary data.</text>
</comment>
<dbReference type="EMBL" id="VZAH01000078">
    <property type="protein sequence ID" value="MQP14279.1"/>
    <property type="molecule type" value="Genomic_DNA"/>
</dbReference>
<dbReference type="Gene3D" id="1.10.10.10">
    <property type="entry name" value="Winged helix-like DNA-binding domain superfamily/Winged helix DNA-binding domain"/>
    <property type="match status" value="1"/>
</dbReference>
<evidence type="ECO:0000259" key="1">
    <source>
        <dbReference type="PROSITE" id="PS50043"/>
    </source>
</evidence>
<organism evidence="2 3">
    <name type="scientific">Segatella copri</name>
    <dbReference type="NCBI Taxonomy" id="165179"/>
    <lineage>
        <taxon>Bacteria</taxon>
        <taxon>Pseudomonadati</taxon>
        <taxon>Bacteroidota</taxon>
        <taxon>Bacteroidia</taxon>
        <taxon>Bacteroidales</taxon>
        <taxon>Prevotellaceae</taxon>
        <taxon>Segatella</taxon>
    </lineage>
</organism>
<dbReference type="CDD" id="cd06170">
    <property type="entry name" value="LuxR_C_like"/>
    <property type="match status" value="1"/>
</dbReference>
<dbReference type="InterPro" id="IPR000792">
    <property type="entry name" value="Tscrpt_reg_LuxR_C"/>
</dbReference>
<dbReference type="RefSeq" id="WP_153090709.1">
    <property type="nucleotide sequence ID" value="NZ_VZAH01000078.1"/>
</dbReference>
<feature type="domain" description="HTH luxR-type" evidence="1">
    <location>
        <begin position="118"/>
        <end position="181"/>
    </location>
</feature>
<name>A0A6G1VLG5_9BACT</name>
<proteinExistence type="predicted"/>
<protein>
    <submittedName>
        <fullName evidence="2">Helix-turn-helix transcriptional regulator</fullName>
    </submittedName>
</protein>
<dbReference type="OrthoDB" id="840236at2"/>
<sequence length="182" mass="21410">MEKQLEFFVSSQGEVYFYGQDGEMHKYDMSQAELIRELSDLIERMYPIAYKFLYEENIKSKRNNLYHRFLITNRFIRCNLGSNDTLQYDIENSMFNLEKVQCPLRGLCQQEGIICCPKVKSPFHPKELEVVKLFSRGYVAREIADILGKSANTVSAQLRKMTKRLKLKSNRDLIKVVHSMHL</sequence>
<dbReference type="Pfam" id="PF00196">
    <property type="entry name" value="GerE"/>
    <property type="match status" value="1"/>
</dbReference>
<evidence type="ECO:0000313" key="2">
    <source>
        <dbReference type="EMBL" id="MQP14279.1"/>
    </source>
</evidence>
<dbReference type="PROSITE" id="PS50043">
    <property type="entry name" value="HTH_LUXR_2"/>
    <property type="match status" value="1"/>
</dbReference>
<dbReference type="Proteomes" id="UP000477980">
    <property type="component" value="Unassembled WGS sequence"/>
</dbReference>
<reference evidence="2 3" key="1">
    <citation type="submission" date="2019-09" db="EMBL/GenBank/DDBJ databases">
        <title>Distinct polysaccharide growth profiles of human intestinal Prevotella copri isolates.</title>
        <authorList>
            <person name="Fehlner-Peach H."/>
            <person name="Magnabosco C."/>
            <person name="Raghavan V."/>
            <person name="Scher J.U."/>
            <person name="Tett A."/>
            <person name="Cox L.M."/>
            <person name="Gottsegen C."/>
            <person name="Watters A."/>
            <person name="Wiltshire- Gordon J.D."/>
            <person name="Segata N."/>
            <person name="Bonneau R."/>
            <person name="Littman D.R."/>
        </authorList>
    </citation>
    <scope>NUCLEOTIDE SEQUENCE [LARGE SCALE GENOMIC DNA]</scope>
    <source>
        <strain evidence="3">iAA917</strain>
    </source>
</reference>
<evidence type="ECO:0000313" key="3">
    <source>
        <dbReference type="Proteomes" id="UP000477980"/>
    </source>
</evidence>
<dbReference type="SMART" id="SM00421">
    <property type="entry name" value="HTH_LUXR"/>
    <property type="match status" value="1"/>
</dbReference>
<dbReference type="InterPro" id="IPR016032">
    <property type="entry name" value="Sig_transdc_resp-reg_C-effctor"/>
</dbReference>
<dbReference type="SUPFAM" id="SSF46894">
    <property type="entry name" value="C-terminal effector domain of the bipartite response regulators"/>
    <property type="match status" value="1"/>
</dbReference>
<dbReference type="GO" id="GO:0003677">
    <property type="term" value="F:DNA binding"/>
    <property type="evidence" value="ECO:0007669"/>
    <property type="project" value="InterPro"/>
</dbReference>
<dbReference type="AlphaFoldDB" id="A0A6G1VLG5"/>
<dbReference type="InterPro" id="IPR036388">
    <property type="entry name" value="WH-like_DNA-bd_sf"/>
</dbReference>
<accession>A0A6G1VLG5</accession>
<gene>
    <name evidence="2" type="ORF">F7D25_07625</name>
</gene>